<dbReference type="GO" id="GO:0032526">
    <property type="term" value="P:response to retinoic acid"/>
    <property type="evidence" value="ECO:0007669"/>
    <property type="project" value="TreeGrafter"/>
</dbReference>
<dbReference type="InterPro" id="IPR005645">
    <property type="entry name" value="FSH-like_dom"/>
</dbReference>
<dbReference type="Gene3D" id="3.40.50.1820">
    <property type="entry name" value="alpha/beta hydrolase"/>
    <property type="match status" value="1"/>
</dbReference>
<dbReference type="InterPro" id="IPR029058">
    <property type="entry name" value="AB_hydrolase_fold"/>
</dbReference>
<dbReference type="Proteomes" id="UP001347796">
    <property type="component" value="Unassembled WGS sequence"/>
</dbReference>
<evidence type="ECO:0000313" key="6">
    <source>
        <dbReference type="Proteomes" id="UP001347796"/>
    </source>
</evidence>
<dbReference type="GO" id="GO:0005737">
    <property type="term" value="C:cytoplasm"/>
    <property type="evidence" value="ECO:0007669"/>
    <property type="project" value="TreeGrafter"/>
</dbReference>
<accession>A0AAN8GGU0</accession>
<reference evidence="5 6" key="1">
    <citation type="submission" date="2024-01" db="EMBL/GenBank/DDBJ databases">
        <title>The genome of the rayed Mediterranean limpet Patella caerulea (Linnaeus, 1758).</title>
        <authorList>
            <person name="Anh-Thu Weber A."/>
            <person name="Halstead-Nussloch G."/>
        </authorList>
    </citation>
    <scope>NUCLEOTIDE SEQUENCE [LARGE SCALE GENOMIC DNA]</scope>
    <source>
        <strain evidence="5">AATW-2023a</strain>
        <tissue evidence="5">Whole specimen</tissue>
    </source>
</reference>
<feature type="domain" description="Serine hydrolase" evidence="4">
    <location>
        <begin position="5"/>
        <end position="206"/>
    </location>
</feature>
<feature type="region of interest" description="Disordered" evidence="3">
    <location>
        <begin position="42"/>
        <end position="63"/>
    </location>
</feature>
<sequence length="221" mass="24657">MSDDGKLRILCIHGYRQNAQSFRERTGAFRKIIKKHAELAPNKVPPLEGSAEAGTGDDQNDEQRGWWFSRQDDYFMAQDKTDCCKGYEESLDVIKQAFIEQGPFDGVLGFSQGAAMVSLLCGLQESDPDSCPKIGFAIMVASFKSHSIPHAYLYEKKVTIPTLHVFGDTDKVIPKDMSEDLLPCYLDPVILQHPGGHFIPASGPQKKIYLDFLQQMLAKKG</sequence>
<comment type="caution">
    <text evidence="5">The sequence shown here is derived from an EMBL/GenBank/DDBJ whole genome shotgun (WGS) entry which is preliminary data.</text>
</comment>
<dbReference type="SUPFAM" id="SSF53474">
    <property type="entry name" value="alpha/beta-Hydrolases"/>
    <property type="match status" value="1"/>
</dbReference>
<dbReference type="PANTHER" id="PTHR48070:SF6">
    <property type="entry name" value="ESTERASE OVCA2"/>
    <property type="match status" value="1"/>
</dbReference>
<evidence type="ECO:0000259" key="4">
    <source>
        <dbReference type="Pfam" id="PF03959"/>
    </source>
</evidence>
<organism evidence="5 6">
    <name type="scientific">Patella caerulea</name>
    <name type="common">Rayed Mediterranean limpet</name>
    <dbReference type="NCBI Taxonomy" id="87958"/>
    <lineage>
        <taxon>Eukaryota</taxon>
        <taxon>Metazoa</taxon>
        <taxon>Spiralia</taxon>
        <taxon>Lophotrochozoa</taxon>
        <taxon>Mollusca</taxon>
        <taxon>Gastropoda</taxon>
        <taxon>Patellogastropoda</taxon>
        <taxon>Patelloidea</taxon>
        <taxon>Patellidae</taxon>
        <taxon>Patella</taxon>
    </lineage>
</organism>
<evidence type="ECO:0000256" key="2">
    <source>
        <dbReference type="ARBA" id="ARBA00022801"/>
    </source>
</evidence>
<evidence type="ECO:0000256" key="1">
    <source>
        <dbReference type="ARBA" id="ARBA00005863"/>
    </source>
</evidence>
<evidence type="ECO:0000313" key="5">
    <source>
        <dbReference type="EMBL" id="KAK6166139.1"/>
    </source>
</evidence>
<dbReference type="Pfam" id="PF03959">
    <property type="entry name" value="FSH1"/>
    <property type="match status" value="1"/>
</dbReference>
<dbReference type="AlphaFoldDB" id="A0AAN8GGU0"/>
<protein>
    <recommendedName>
        <fullName evidence="4">Serine hydrolase domain-containing protein</fullName>
    </recommendedName>
</protein>
<gene>
    <name evidence="5" type="ORF">SNE40_022903</name>
</gene>
<dbReference type="EMBL" id="JAZGQO010000021">
    <property type="protein sequence ID" value="KAK6166139.1"/>
    <property type="molecule type" value="Genomic_DNA"/>
</dbReference>
<dbReference type="InterPro" id="IPR050593">
    <property type="entry name" value="LovG"/>
</dbReference>
<keyword evidence="6" id="KW-1185">Reference proteome</keyword>
<dbReference type="GO" id="GO:0005634">
    <property type="term" value="C:nucleus"/>
    <property type="evidence" value="ECO:0007669"/>
    <property type="project" value="TreeGrafter"/>
</dbReference>
<evidence type="ECO:0000256" key="3">
    <source>
        <dbReference type="SAM" id="MobiDB-lite"/>
    </source>
</evidence>
<dbReference type="GO" id="GO:0016787">
    <property type="term" value="F:hydrolase activity"/>
    <property type="evidence" value="ECO:0007669"/>
    <property type="project" value="UniProtKB-KW"/>
</dbReference>
<keyword evidence="2" id="KW-0378">Hydrolase</keyword>
<comment type="similarity">
    <text evidence="1">Belongs to the LovG family.</text>
</comment>
<dbReference type="FunFam" id="3.40.50.1820:FF:000073">
    <property type="entry name" value="esterase OVCA2 isoform X6"/>
    <property type="match status" value="1"/>
</dbReference>
<name>A0AAN8GGU0_PATCE</name>
<proteinExistence type="inferred from homology"/>
<dbReference type="PANTHER" id="PTHR48070">
    <property type="entry name" value="ESTERASE OVCA2"/>
    <property type="match status" value="1"/>
</dbReference>